<protein>
    <submittedName>
        <fullName evidence="1">Uncharacterized protein</fullName>
    </submittedName>
</protein>
<keyword evidence="2" id="KW-1185">Reference proteome</keyword>
<name>A0A813SDQ9_ADIRI</name>
<proteinExistence type="predicted"/>
<evidence type="ECO:0000313" key="1">
    <source>
        <dbReference type="EMBL" id="CAF0799076.1"/>
    </source>
</evidence>
<evidence type="ECO:0000313" key="2">
    <source>
        <dbReference type="Proteomes" id="UP000663828"/>
    </source>
</evidence>
<sequence length="325" mass="37777">MYYEFYLGLGEELMHNRRADYSDNNLSKSKTTPCDKKKSCCLGQLLFLSLVIASGLIYHQRYYTNGNIQVKHYRVAHCVTGIPRTFYKEEVYTAYRRQALNHLPGDVFLILQLSNKTEDVQRTTTNKNERELYKSAIAYLSPRKIEWISIGNHLGAVEDTGGTAKWKRCLDHIEQIEKENHFQYDFIVRTRPDVFIAKDLPTADLLPHDRILINPYYECLHQDILSGYTQKWSDVEPPCDKKNYGLPDLFAILPRKLADPYLNVAFTPNLPHHICGAASVRAECLIRAALYKANITFELWPFVIRIVRPTPVCQLRSWNHFNSWC</sequence>
<dbReference type="EMBL" id="CAJNOR010000106">
    <property type="protein sequence ID" value="CAF0799076.1"/>
    <property type="molecule type" value="Genomic_DNA"/>
</dbReference>
<gene>
    <name evidence="1" type="ORF">XAT740_LOCUS2881</name>
</gene>
<dbReference type="AlphaFoldDB" id="A0A813SDQ9"/>
<reference evidence="1" key="1">
    <citation type="submission" date="2021-02" db="EMBL/GenBank/DDBJ databases">
        <authorList>
            <person name="Nowell W R."/>
        </authorList>
    </citation>
    <scope>NUCLEOTIDE SEQUENCE</scope>
</reference>
<comment type="caution">
    <text evidence="1">The sequence shown here is derived from an EMBL/GenBank/DDBJ whole genome shotgun (WGS) entry which is preliminary data.</text>
</comment>
<accession>A0A813SDQ9</accession>
<organism evidence="1 2">
    <name type="scientific">Adineta ricciae</name>
    <name type="common">Rotifer</name>
    <dbReference type="NCBI Taxonomy" id="249248"/>
    <lineage>
        <taxon>Eukaryota</taxon>
        <taxon>Metazoa</taxon>
        <taxon>Spiralia</taxon>
        <taxon>Gnathifera</taxon>
        <taxon>Rotifera</taxon>
        <taxon>Eurotatoria</taxon>
        <taxon>Bdelloidea</taxon>
        <taxon>Adinetida</taxon>
        <taxon>Adinetidae</taxon>
        <taxon>Adineta</taxon>
    </lineage>
</organism>
<dbReference type="Proteomes" id="UP000663828">
    <property type="component" value="Unassembled WGS sequence"/>
</dbReference>